<protein>
    <recommendedName>
        <fullName evidence="3">Protein-L-isoaspartate(D-aspartate) O-methyltransferase</fullName>
    </recommendedName>
</protein>
<evidence type="ECO:0008006" key="3">
    <source>
        <dbReference type="Google" id="ProtNLM"/>
    </source>
</evidence>
<proteinExistence type="predicted"/>
<dbReference type="InterPro" id="IPR029063">
    <property type="entry name" value="SAM-dependent_MTases_sf"/>
</dbReference>
<gene>
    <name evidence="1" type="ORF">VSQ78_01020</name>
</gene>
<accession>A0ABV5DNV0</accession>
<name>A0ABV5DNV0_9ACTN</name>
<evidence type="ECO:0000313" key="1">
    <source>
        <dbReference type="EMBL" id="MFB8766263.1"/>
    </source>
</evidence>
<organism evidence="1 2">
    <name type="scientific">Nocardiopsis alba</name>
    <dbReference type="NCBI Taxonomy" id="53437"/>
    <lineage>
        <taxon>Bacteria</taxon>
        <taxon>Bacillati</taxon>
        <taxon>Actinomycetota</taxon>
        <taxon>Actinomycetes</taxon>
        <taxon>Streptosporangiales</taxon>
        <taxon>Nocardiopsidaceae</taxon>
        <taxon>Nocardiopsis</taxon>
    </lineage>
</organism>
<dbReference type="Gene3D" id="3.40.50.150">
    <property type="entry name" value="Vaccinia Virus protein VP39"/>
    <property type="match status" value="1"/>
</dbReference>
<reference evidence="1 2" key="1">
    <citation type="submission" date="2024-01" db="EMBL/GenBank/DDBJ databases">
        <title>Genome mining of biosynthetic gene clusters to explore secondary metabolites of Streptomyces sp.</title>
        <authorList>
            <person name="Baig A."/>
            <person name="Ajitkumar Shintre N."/>
            <person name="Kumar H."/>
            <person name="Anbarasu A."/>
            <person name="Ramaiah S."/>
        </authorList>
    </citation>
    <scope>NUCLEOTIDE SEQUENCE [LARGE SCALE GENOMIC DNA]</scope>
    <source>
        <strain evidence="1 2">A01</strain>
    </source>
</reference>
<dbReference type="Proteomes" id="UP001585053">
    <property type="component" value="Unassembled WGS sequence"/>
</dbReference>
<evidence type="ECO:0000313" key="2">
    <source>
        <dbReference type="Proteomes" id="UP001585053"/>
    </source>
</evidence>
<keyword evidence="2" id="KW-1185">Reference proteome</keyword>
<dbReference type="RefSeq" id="WP_014910746.1">
    <property type="nucleotide sequence ID" value="NZ_JAYMRS010000001.1"/>
</dbReference>
<comment type="caution">
    <text evidence="1">The sequence shown here is derived from an EMBL/GenBank/DDBJ whole genome shotgun (WGS) entry which is preliminary data.</text>
</comment>
<sequence>MISTAAVNRVPYHWIAQTRPGGKIISPWGNAFHNGVLADLQVGPHGTASGRFGGNVAFMWVRDQRVTREAVEIFVSDDHEFRVGRTELYPLEPLKFDASFAIGLRMPTVINDIVFASDEDDPRFTVWLVDPGSGSWASWHVHPGEASHEVRQYGPRELFSEFESAYQWWLDSGSPAVDRFGMTVSSNHQLIWMDAPTNIITSML</sequence>
<dbReference type="EMBL" id="JAYMRS010000001">
    <property type="protein sequence ID" value="MFB8766263.1"/>
    <property type="molecule type" value="Genomic_DNA"/>
</dbReference>